<comment type="caution">
    <text evidence="3">The sequence shown here is derived from an EMBL/GenBank/DDBJ whole genome shotgun (WGS) entry which is preliminary data.</text>
</comment>
<keyword evidence="2" id="KW-0812">Transmembrane</keyword>
<accession>A0A941IGG1</accession>
<dbReference type="EMBL" id="JAGSOH010000033">
    <property type="protein sequence ID" value="MBR7827370.1"/>
    <property type="molecule type" value="Genomic_DNA"/>
</dbReference>
<keyword evidence="2" id="KW-0472">Membrane</keyword>
<dbReference type="AlphaFoldDB" id="A0A941IGG1"/>
<evidence type="ECO:0000256" key="2">
    <source>
        <dbReference type="SAM" id="Phobius"/>
    </source>
</evidence>
<sequence>MLIQALLILAAVLLFVLFLRRSQTARLQAFKRIGFLLFCAFGVLAVLKPDVMTWLANRVGVGRGTDLLLYMLTVIFGFFALNTYLRFKDTEKRLTRLARAMAIRDAIPPDADAARRLAALTAEDGSAADEGSLGGGGVADEPAEGRGVALTQGGRGEGQGV</sequence>
<proteinExistence type="predicted"/>
<dbReference type="InterPro" id="IPR019277">
    <property type="entry name" value="DUF2304"/>
</dbReference>
<keyword evidence="2" id="KW-1133">Transmembrane helix</keyword>
<dbReference type="Proteomes" id="UP000676325">
    <property type="component" value="Unassembled WGS sequence"/>
</dbReference>
<feature type="transmembrane region" description="Helical" evidence="2">
    <location>
        <begin position="34"/>
        <end position="55"/>
    </location>
</feature>
<feature type="region of interest" description="Disordered" evidence="1">
    <location>
        <begin position="124"/>
        <end position="161"/>
    </location>
</feature>
<evidence type="ECO:0000313" key="4">
    <source>
        <dbReference type="Proteomes" id="UP000676325"/>
    </source>
</evidence>
<reference evidence="3" key="1">
    <citation type="submission" date="2021-04" db="EMBL/GenBank/DDBJ databases">
        <title>Genome based classification of Actinospica acidithermotolerans sp. nov., an actinobacterium isolated from an Indonesian hot spring.</title>
        <authorList>
            <person name="Kusuma A.B."/>
            <person name="Putra K.E."/>
            <person name="Nafisah S."/>
            <person name="Loh J."/>
            <person name="Nouioui I."/>
            <person name="Goodfellow M."/>
        </authorList>
    </citation>
    <scope>NUCLEOTIDE SEQUENCE</scope>
    <source>
        <strain evidence="3">MGRD01-02</strain>
    </source>
</reference>
<organism evidence="3 4">
    <name type="scientific">Actinospica acidithermotolerans</name>
    <dbReference type="NCBI Taxonomy" id="2828514"/>
    <lineage>
        <taxon>Bacteria</taxon>
        <taxon>Bacillati</taxon>
        <taxon>Actinomycetota</taxon>
        <taxon>Actinomycetes</taxon>
        <taxon>Catenulisporales</taxon>
        <taxon>Actinospicaceae</taxon>
        <taxon>Actinospica</taxon>
    </lineage>
</organism>
<feature type="transmembrane region" description="Helical" evidence="2">
    <location>
        <begin position="67"/>
        <end position="85"/>
    </location>
</feature>
<name>A0A941IGG1_9ACTN</name>
<protein>
    <submittedName>
        <fullName evidence="3">DUF2304 domain-containing protein</fullName>
    </submittedName>
</protein>
<dbReference type="Pfam" id="PF10066">
    <property type="entry name" value="DUF2304"/>
    <property type="match status" value="1"/>
</dbReference>
<gene>
    <name evidence="3" type="ORF">KDK95_13715</name>
</gene>
<evidence type="ECO:0000256" key="1">
    <source>
        <dbReference type="SAM" id="MobiDB-lite"/>
    </source>
</evidence>
<evidence type="ECO:0000313" key="3">
    <source>
        <dbReference type="EMBL" id="MBR7827370.1"/>
    </source>
</evidence>
<dbReference type="RefSeq" id="WP_212518516.1">
    <property type="nucleotide sequence ID" value="NZ_JAGSOH010000033.1"/>
</dbReference>
<keyword evidence="4" id="KW-1185">Reference proteome</keyword>